<evidence type="ECO:0000313" key="2">
    <source>
        <dbReference type="EMBL" id="CAI6371204.1"/>
    </source>
</evidence>
<dbReference type="EMBL" id="CARXXK010000003">
    <property type="protein sequence ID" value="CAI6361261.1"/>
    <property type="molecule type" value="Genomic_DNA"/>
</dbReference>
<dbReference type="AlphaFoldDB" id="A0AAV0XRI0"/>
<gene>
    <name evidence="1" type="ORF">MEUPH1_LOCUS16466</name>
    <name evidence="2" type="ORF">MEUPH1_LOCUS25235</name>
</gene>
<reference evidence="2 3" key="1">
    <citation type="submission" date="2023-01" db="EMBL/GenBank/DDBJ databases">
        <authorList>
            <person name="Whitehead M."/>
        </authorList>
    </citation>
    <scope>NUCLEOTIDE SEQUENCE [LARGE SCALE GENOMIC DNA]</scope>
</reference>
<proteinExistence type="predicted"/>
<accession>A0AAV0XRI0</accession>
<dbReference type="Proteomes" id="UP001160148">
    <property type="component" value="Unassembled WGS sequence"/>
</dbReference>
<sequence length="79" mass="8470">MPVLVPSLTFSTSPVLTGRYLVSTGMSVLGQYRNVSTWSVRMPVLVKRYHPRHMTVLVPTLAASSAPVVASTGAVLCLL</sequence>
<protein>
    <submittedName>
        <fullName evidence="2">Uncharacterized protein</fullName>
    </submittedName>
</protein>
<dbReference type="EMBL" id="CARXXK010000794">
    <property type="protein sequence ID" value="CAI6371204.1"/>
    <property type="molecule type" value="Genomic_DNA"/>
</dbReference>
<comment type="caution">
    <text evidence="2">The sequence shown here is derived from an EMBL/GenBank/DDBJ whole genome shotgun (WGS) entry which is preliminary data.</text>
</comment>
<name>A0AAV0XRI0_9HEMI</name>
<keyword evidence="3" id="KW-1185">Reference proteome</keyword>
<evidence type="ECO:0000313" key="1">
    <source>
        <dbReference type="EMBL" id="CAI6361261.1"/>
    </source>
</evidence>
<organism evidence="2 3">
    <name type="scientific">Macrosiphum euphorbiae</name>
    <name type="common">potato aphid</name>
    <dbReference type="NCBI Taxonomy" id="13131"/>
    <lineage>
        <taxon>Eukaryota</taxon>
        <taxon>Metazoa</taxon>
        <taxon>Ecdysozoa</taxon>
        <taxon>Arthropoda</taxon>
        <taxon>Hexapoda</taxon>
        <taxon>Insecta</taxon>
        <taxon>Pterygota</taxon>
        <taxon>Neoptera</taxon>
        <taxon>Paraneoptera</taxon>
        <taxon>Hemiptera</taxon>
        <taxon>Sternorrhyncha</taxon>
        <taxon>Aphidomorpha</taxon>
        <taxon>Aphidoidea</taxon>
        <taxon>Aphididae</taxon>
        <taxon>Macrosiphini</taxon>
        <taxon>Macrosiphum</taxon>
    </lineage>
</organism>
<evidence type="ECO:0000313" key="3">
    <source>
        <dbReference type="Proteomes" id="UP001160148"/>
    </source>
</evidence>